<dbReference type="InterPro" id="IPR013087">
    <property type="entry name" value="Znf_C2H2_type"/>
</dbReference>
<accession>A0ABR1S0I7</accession>
<feature type="domain" description="C2H2-type" evidence="1">
    <location>
        <begin position="19"/>
        <end position="41"/>
    </location>
</feature>
<dbReference type="Proteomes" id="UP001444661">
    <property type="component" value="Unassembled WGS sequence"/>
</dbReference>
<comment type="caution">
    <text evidence="2">The sequence shown here is derived from an EMBL/GenBank/DDBJ whole genome shotgun (WGS) entry which is preliminary data.</text>
</comment>
<evidence type="ECO:0000313" key="3">
    <source>
        <dbReference type="Proteomes" id="UP001444661"/>
    </source>
</evidence>
<evidence type="ECO:0000313" key="2">
    <source>
        <dbReference type="EMBL" id="KAK8023679.1"/>
    </source>
</evidence>
<evidence type="ECO:0000259" key="1">
    <source>
        <dbReference type="PROSITE" id="PS00028"/>
    </source>
</evidence>
<sequence length="146" mass="15872">MEARATAGDVADEMRRQACCPVCNRMFTRQKGVEKHFANTHVGTACHVPGCGHTAATEAGMKVHPKEGHPTRPPGRVRLGRLQALVLALSPTLEPERLSAHDIKDVALPCPDMSFNFGTPVYVRTLAGAAPRGMPDAPRRVIEWLE</sequence>
<dbReference type="PROSITE" id="PS00028">
    <property type="entry name" value="ZINC_FINGER_C2H2_1"/>
    <property type="match status" value="1"/>
</dbReference>
<dbReference type="SMART" id="SM00355">
    <property type="entry name" value="ZnF_C2H2"/>
    <property type="match status" value="2"/>
</dbReference>
<gene>
    <name evidence="2" type="ORF">PG993_011745</name>
</gene>
<reference evidence="2 3" key="1">
    <citation type="submission" date="2023-01" db="EMBL/GenBank/DDBJ databases">
        <title>Analysis of 21 Apiospora genomes using comparative genomics revels a genus with tremendous synthesis potential of carbohydrate active enzymes and secondary metabolites.</title>
        <authorList>
            <person name="Sorensen T."/>
        </authorList>
    </citation>
    <scope>NUCLEOTIDE SEQUENCE [LARGE SCALE GENOMIC DNA]</scope>
    <source>
        <strain evidence="2 3">CBS 33761</strain>
    </source>
</reference>
<organism evidence="2 3">
    <name type="scientific">Apiospora rasikravindrae</name>
    <dbReference type="NCBI Taxonomy" id="990691"/>
    <lineage>
        <taxon>Eukaryota</taxon>
        <taxon>Fungi</taxon>
        <taxon>Dikarya</taxon>
        <taxon>Ascomycota</taxon>
        <taxon>Pezizomycotina</taxon>
        <taxon>Sordariomycetes</taxon>
        <taxon>Xylariomycetidae</taxon>
        <taxon>Amphisphaeriales</taxon>
        <taxon>Apiosporaceae</taxon>
        <taxon>Apiospora</taxon>
    </lineage>
</organism>
<dbReference type="EMBL" id="JAQQWK010000011">
    <property type="protein sequence ID" value="KAK8023679.1"/>
    <property type="molecule type" value="Genomic_DNA"/>
</dbReference>
<name>A0ABR1S0I7_9PEZI</name>
<proteinExistence type="predicted"/>
<keyword evidence="3" id="KW-1185">Reference proteome</keyword>
<protein>
    <submittedName>
        <fullName evidence="2">Fungal specific transcription factor domain containing protein</fullName>
    </submittedName>
</protein>